<proteinExistence type="predicted"/>
<gene>
    <name evidence="1" type="ORF">SAMN05216431_10278</name>
</gene>
<evidence type="ECO:0000313" key="2">
    <source>
        <dbReference type="Proteomes" id="UP000182089"/>
    </source>
</evidence>
<comment type="caution">
    <text evidence="1">The sequence shown here is derived from an EMBL/GenBank/DDBJ whole genome shotgun (WGS) entry which is preliminary data.</text>
</comment>
<dbReference type="Proteomes" id="UP000182089">
    <property type="component" value="Unassembled WGS sequence"/>
</dbReference>
<accession>A0ABY1A9L5</accession>
<evidence type="ECO:0000313" key="1">
    <source>
        <dbReference type="EMBL" id="SEM40050.1"/>
    </source>
</evidence>
<dbReference type="EMBL" id="FOCC01000002">
    <property type="protein sequence ID" value="SEM40050.1"/>
    <property type="molecule type" value="Genomic_DNA"/>
</dbReference>
<sequence>MKLETVVFYPHESEFDVESAGAFAPAQSTADRLVEYNQQLKDNLNAGLYFTEVLDTLIKTDDVNELLKAVQILASYQLDSSYLVYPLQYSRADFYLIFVNRLLGLHEDETIILQSSEQKQSLYHEFPGINDRGIFKFAVNPANNQQAFYVEEKTGLRLFFIDFEKKQLYFNSQDLTKLLLVNYRDQVQKHILKHFERYLVALGQYLQADYGYEVDFNFFDATYDKLYQMQTATDPDDALDKLFVKSSQAGLMLISGMNGEAVLKLKGQVVLTLFNKDLVQATQPCWVMKVDDPDNQVSLFDLLVDNDFLVDWYLENENDVQIRCHEVFMEADDK</sequence>
<organism evidence="1 2">
    <name type="scientific">Ligilactobacillus ruminis</name>
    <dbReference type="NCBI Taxonomy" id="1623"/>
    <lineage>
        <taxon>Bacteria</taxon>
        <taxon>Bacillati</taxon>
        <taxon>Bacillota</taxon>
        <taxon>Bacilli</taxon>
        <taxon>Lactobacillales</taxon>
        <taxon>Lactobacillaceae</taxon>
        <taxon>Ligilactobacillus</taxon>
    </lineage>
</organism>
<reference evidence="1 2" key="1">
    <citation type="submission" date="2016-10" db="EMBL/GenBank/DDBJ databases">
        <authorList>
            <person name="Varghese N."/>
            <person name="Submissions S."/>
        </authorList>
    </citation>
    <scope>NUCLEOTIDE SEQUENCE [LARGE SCALE GENOMIC DNA]</scope>
    <source>
        <strain evidence="1 2">WC1T17</strain>
    </source>
</reference>
<name>A0ABY1A9L5_9LACO</name>
<protein>
    <submittedName>
        <fullName evidence="1">Uncharacterized protein</fullName>
    </submittedName>
</protein>